<dbReference type="InterPro" id="IPR025117">
    <property type="entry name" value="DUF4037"/>
</dbReference>
<proteinExistence type="predicted"/>
<dbReference type="RefSeq" id="WP_143985860.1">
    <property type="nucleotide sequence ID" value="NZ_CP041692.1"/>
</dbReference>
<accession>A0A516PXI7</accession>
<feature type="domain" description="DUF4037" evidence="1">
    <location>
        <begin position="119"/>
        <end position="216"/>
    </location>
</feature>
<dbReference type="Proteomes" id="UP000319263">
    <property type="component" value="Chromosome"/>
</dbReference>
<dbReference type="AlphaFoldDB" id="A0A516PXI7"/>
<dbReference type="Pfam" id="PF13228">
    <property type="entry name" value="DUF4037"/>
    <property type="match status" value="1"/>
</dbReference>
<evidence type="ECO:0000313" key="2">
    <source>
        <dbReference type="EMBL" id="QDP95894.1"/>
    </source>
</evidence>
<gene>
    <name evidence="2" type="ORF">FOE78_08275</name>
</gene>
<reference evidence="2 3" key="1">
    <citation type="submission" date="2019-07" db="EMBL/GenBank/DDBJ databases">
        <title>Microlunatus dokdonensis sp. nov. isolated from the rhizospheric soil of the wild plant Elymus tsukushiensis.</title>
        <authorList>
            <person name="Ghim S.-Y."/>
            <person name="Hwang Y.-J."/>
            <person name="Son J.-S."/>
            <person name="Shin J.-H."/>
        </authorList>
    </citation>
    <scope>NUCLEOTIDE SEQUENCE [LARGE SCALE GENOMIC DNA]</scope>
    <source>
        <strain evidence="2 3">KUDC0627</strain>
    </source>
</reference>
<evidence type="ECO:0000259" key="1">
    <source>
        <dbReference type="Pfam" id="PF13228"/>
    </source>
</evidence>
<organism evidence="2 3">
    <name type="scientific">Microlunatus elymi</name>
    <dbReference type="NCBI Taxonomy" id="2596828"/>
    <lineage>
        <taxon>Bacteria</taxon>
        <taxon>Bacillati</taxon>
        <taxon>Actinomycetota</taxon>
        <taxon>Actinomycetes</taxon>
        <taxon>Propionibacteriales</taxon>
        <taxon>Propionibacteriaceae</taxon>
        <taxon>Microlunatus</taxon>
    </lineage>
</organism>
<protein>
    <submittedName>
        <fullName evidence="2">DUF4037 domain-containing protein</fullName>
    </submittedName>
</protein>
<sequence>MLDASGIELCRRFYQQQVRPSIAALFPGLPHAAALLGRGSEVLGFDDKMSSDHDWQPRTLIFVDDRDESTTDVVEAALRGVIPERFEGYPTGLTVTTTRSYLQEQLAIDIKCVITPTDWLTLPEQRLRMMAGGTVYHDEVGLRESLDRISYYPDDVWRYLMLAAWWRIHPEMNLVGRIGYVGDDLGSRLITADMVDGIMRLCFLLEREYAPYRKWFGTAFSRLKCGAVMVPILQRALSGVSWPDREAALIDAYRELAAMHNAARVTDFVPTELVRMCGRPFGVHWGDFPGALRQAITDPEVLRIAELWPTGDADRVREWIWLPKHRHRLVALASPH</sequence>
<name>A0A516PXI7_9ACTN</name>
<dbReference type="KEGG" id="mik:FOE78_08275"/>
<evidence type="ECO:0000313" key="3">
    <source>
        <dbReference type="Proteomes" id="UP000319263"/>
    </source>
</evidence>
<keyword evidence="3" id="KW-1185">Reference proteome</keyword>
<dbReference type="EMBL" id="CP041692">
    <property type="protein sequence ID" value="QDP95894.1"/>
    <property type="molecule type" value="Genomic_DNA"/>
</dbReference>
<dbReference type="OrthoDB" id="3030at2"/>